<reference evidence="5 6" key="1">
    <citation type="journal article" date="2014" name="Genome Announc.">
        <title>Draft Genome Sequences of Marine Flavobacterium Nonlabens Strains NR17, NR24, NR27, NR32, NR33, and Ara13.</title>
        <authorList>
            <person name="Nakanishi M."/>
            <person name="Meirelles P."/>
            <person name="Suzuki R."/>
            <person name="Takatani N."/>
            <person name="Mino S."/>
            <person name="Suda W."/>
            <person name="Oshima K."/>
            <person name="Hattori M."/>
            <person name="Ohkuma M."/>
            <person name="Hosokawa M."/>
            <person name="Miyashita K."/>
            <person name="Thompson F.L."/>
            <person name="Niwa A."/>
            <person name="Sawabe T."/>
            <person name="Sawabe T."/>
        </authorList>
    </citation>
    <scope>NUCLEOTIDE SEQUENCE [LARGE SCALE GENOMIC DNA]</scope>
    <source>
        <strain evidence="3">JCM 19275</strain>
        <strain evidence="1">JCM 19296</strain>
        <strain evidence="2">JCM 19314</strain>
        <strain evidence="7">JCM19275</strain>
        <strain evidence="5">JCM19296</strain>
        <strain evidence="6">JCM19314</strain>
    </source>
</reference>
<dbReference type="Proteomes" id="UP000029647">
    <property type="component" value="Unassembled WGS sequence"/>
</dbReference>
<reference evidence="4 8" key="2">
    <citation type="submission" date="2018-03" db="EMBL/GenBank/DDBJ databases">
        <title>Genomic Encyclopedia of Archaeal and Bacterial Type Strains, Phase II (KMG-II): from individual species to whole genera.</title>
        <authorList>
            <person name="Goeker M."/>
        </authorList>
    </citation>
    <scope>NUCLEOTIDE SEQUENCE [LARGE SCALE GENOMIC DNA]</scope>
    <source>
        <strain evidence="4 8">DSM 22727</strain>
    </source>
</reference>
<accession>A0A081DEK1</accession>
<dbReference type="EMBL" id="PVNA01000006">
    <property type="protein sequence ID" value="PRX12527.1"/>
    <property type="molecule type" value="Genomic_DNA"/>
</dbReference>
<dbReference type="Proteomes" id="UP000028980">
    <property type="component" value="Unassembled WGS sequence"/>
</dbReference>
<dbReference type="AlphaFoldDB" id="A0A081DEK1"/>
<evidence type="ECO:0000313" key="8">
    <source>
        <dbReference type="Proteomes" id="UP000239997"/>
    </source>
</evidence>
<gene>
    <name evidence="3" type="ORF">JCM19275_776</name>
    <name evidence="1" type="ORF">JCM19296_2954</name>
    <name evidence="2" type="ORF">JCM19314_1304</name>
    <name evidence="4" type="ORF">LY02_02592</name>
</gene>
<dbReference type="EMBL" id="BBLG01000008">
    <property type="protein sequence ID" value="GAK77347.1"/>
    <property type="molecule type" value="Genomic_DNA"/>
</dbReference>
<dbReference type="Proteomes" id="UP000029226">
    <property type="component" value="Unassembled WGS sequence"/>
</dbReference>
<evidence type="ECO:0000313" key="7">
    <source>
        <dbReference type="Proteomes" id="UP000029647"/>
    </source>
</evidence>
<evidence type="ECO:0000313" key="6">
    <source>
        <dbReference type="Proteomes" id="UP000029226"/>
    </source>
</evidence>
<dbReference type="RefSeq" id="WP_170062963.1">
    <property type="nucleotide sequence ID" value="NZ_CP138994.1"/>
</dbReference>
<dbReference type="Proteomes" id="UP000239997">
    <property type="component" value="Unassembled WGS sequence"/>
</dbReference>
<protein>
    <submittedName>
        <fullName evidence="1">Uncharacterized protein</fullName>
    </submittedName>
</protein>
<evidence type="ECO:0000313" key="5">
    <source>
        <dbReference type="Proteomes" id="UP000028980"/>
    </source>
</evidence>
<dbReference type="EMBL" id="BBMM01000011">
    <property type="protein sequence ID" value="GAL01521.1"/>
    <property type="molecule type" value="Genomic_DNA"/>
</dbReference>
<proteinExistence type="predicted"/>
<keyword evidence="8" id="KW-1185">Reference proteome</keyword>
<evidence type="ECO:0000313" key="3">
    <source>
        <dbReference type="EMBL" id="GAL76367.1"/>
    </source>
</evidence>
<comment type="caution">
    <text evidence="1">The sequence shown here is derived from an EMBL/GenBank/DDBJ whole genome shotgun (WGS) entry which is preliminary data.</text>
</comment>
<name>A0A081DEK1_NONUL</name>
<evidence type="ECO:0000313" key="2">
    <source>
        <dbReference type="EMBL" id="GAL01521.1"/>
    </source>
</evidence>
<evidence type="ECO:0000313" key="1">
    <source>
        <dbReference type="EMBL" id="GAK77347.1"/>
    </source>
</evidence>
<sequence length="48" mass="5488">MAKLYNESIPERVTPLGPKDDTVKFLLNFSKALSVMKIKNMTFETLNN</sequence>
<dbReference type="EMBL" id="BBNT01000010">
    <property type="protein sequence ID" value="GAL76367.1"/>
    <property type="molecule type" value="Genomic_DNA"/>
</dbReference>
<evidence type="ECO:0000313" key="4">
    <source>
        <dbReference type="EMBL" id="PRX12527.1"/>
    </source>
</evidence>
<organism evidence="1 5">
    <name type="scientific">Nonlabens ulvanivorans</name>
    <name type="common">Persicivirga ulvanivorans</name>
    <dbReference type="NCBI Taxonomy" id="906888"/>
    <lineage>
        <taxon>Bacteria</taxon>
        <taxon>Pseudomonadati</taxon>
        <taxon>Bacteroidota</taxon>
        <taxon>Flavobacteriia</taxon>
        <taxon>Flavobacteriales</taxon>
        <taxon>Flavobacteriaceae</taxon>
        <taxon>Nonlabens</taxon>
    </lineage>
</organism>